<dbReference type="GO" id="GO:0033743">
    <property type="term" value="F:peptide-methionine (R)-S-oxide reductase activity"/>
    <property type="evidence" value="ECO:0007669"/>
    <property type="project" value="UniProtKB-EC"/>
</dbReference>
<dbReference type="EC" id="1.8.4.12" evidence="2"/>
<dbReference type="AlphaFoldDB" id="A0A6J4PVH6"/>
<evidence type="ECO:0000313" key="2">
    <source>
        <dbReference type="EMBL" id="CAA9422941.1"/>
    </source>
</evidence>
<proteinExistence type="predicted"/>
<name>A0A6J4PVH6_9ACTN</name>
<reference evidence="2" key="1">
    <citation type="submission" date="2020-02" db="EMBL/GenBank/DDBJ databases">
        <authorList>
            <person name="Meier V. D."/>
        </authorList>
    </citation>
    <scope>NUCLEOTIDE SEQUENCE</scope>
    <source>
        <strain evidence="2">AVDCRST_MAG35</strain>
    </source>
</reference>
<evidence type="ECO:0000256" key="1">
    <source>
        <dbReference type="SAM" id="MobiDB-lite"/>
    </source>
</evidence>
<feature type="compositionally biased region" description="Basic and acidic residues" evidence="1">
    <location>
        <begin position="14"/>
        <end position="33"/>
    </location>
</feature>
<keyword evidence="2" id="KW-0560">Oxidoreductase</keyword>
<feature type="non-terminal residue" evidence="2">
    <location>
        <position position="157"/>
    </location>
</feature>
<accession>A0A6J4PVH6</accession>
<dbReference type="EMBL" id="CADCUY010000448">
    <property type="protein sequence ID" value="CAA9422941.1"/>
    <property type="molecule type" value="Genomic_DNA"/>
</dbReference>
<gene>
    <name evidence="2" type="ORF">AVDCRST_MAG35-2121</name>
</gene>
<organism evidence="2">
    <name type="scientific">uncultured Quadrisphaera sp</name>
    <dbReference type="NCBI Taxonomy" id="904978"/>
    <lineage>
        <taxon>Bacteria</taxon>
        <taxon>Bacillati</taxon>
        <taxon>Actinomycetota</taxon>
        <taxon>Actinomycetes</taxon>
        <taxon>Kineosporiales</taxon>
        <taxon>Kineosporiaceae</taxon>
        <taxon>Quadrisphaera</taxon>
        <taxon>environmental samples</taxon>
    </lineage>
</organism>
<feature type="region of interest" description="Disordered" evidence="1">
    <location>
        <begin position="1"/>
        <end position="64"/>
    </location>
</feature>
<protein>
    <submittedName>
        <fullName evidence="2">Peptide-methionine (R)-S-oxide reductase MsrB</fullName>
        <ecNumber evidence="2">1.8.4.12</ecNumber>
    </submittedName>
</protein>
<feature type="non-terminal residue" evidence="2">
    <location>
        <position position="1"/>
    </location>
</feature>
<sequence>GAAREPAAPRRCWTGHDRRAEHRPLPRDQDRRAVARAADPRGVPGAPPGRHRAGVEGRVHRHRDRGRLHLPGVLGGAVHLDREVPQQLRLALVLRPVGRRRRGADHRHVDGHEARRGALRHLRLPPRARLRGRGLPHPHRPALLHQLGLPPAAARPL</sequence>